<feature type="region of interest" description="Disordered" evidence="1">
    <location>
        <begin position="164"/>
        <end position="211"/>
    </location>
</feature>
<evidence type="ECO:0000313" key="3">
    <source>
        <dbReference type="RefSeq" id="XP_027606110.2"/>
    </source>
</evidence>
<evidence type="ECO:0000313" key="2">
    <source>
        <dbReference type="Proteomes" id="UP000504627"/>
    </source>
</evidence>
<reference evidence="3" key="1">
    <citation type="submission" date="2025-08" db="UniProtKB">
        <authorList>
            <consortium name="RefSeq"/>
        </authorList>
    </citation>
    <scope>IDENTIFICATION</scope>
    <source>
        <tissue evidence="3">Muscle</tissue>
    </source>
</reference>
<name>A0A6J2J168_9PASS</name>
<feature type="compositionally biased region" description="Low complexity" evidence="1">
    <location>
        <begin position="164"/>
        <end position="182"/>
    </location>
</feature>
<protein>
    <submittedName>
        <fullName evidence="3">Nascent polypeptide-associated complex subunit alpha, muscle-specific form</fullName>
    </submittedName>
</protein>
<dbReference type="AlphaFoldDB" id="A0A6J2J168"/>
<organism evidence="2 3">
    <name type="scientific">Pipra filicauda</name>
    <name type="common">Wire-tailed manakin</name>
    <dbReference type="NCBI Taxonomy" id="649802"/>
    <lineage>
        <taxon>Eukaryota</taxon>
        <taxon>Metazoa</taxon>
        <taxon>Chordata</taxon>
        <taxon>Craniata</taxon>
        <taxon>Vertebrata</taxon>
        <taxon>Euteleostomi</taxon>
        <taxon>Archelosauria</taxon>
        <taxon>Archosauria</taxon>
        <taxon>Dinosauria</taxon>
        <taxon>Saurischia</taxon>
        <taxon>Theropoda</taxon>
        <taxon>Coelurosauria</taxon>
        <taxon>Aves</taxon>
        <taxon>Neognathae</taxon>
        <taxon>Neoaves</taxon>
        <taxon>Telluraves</taxon>
        <taxon>Australaves</taxon>
        <taxon>Passeriformes</taxon>
        <taxon>Pipridae</taxon>
        <taxon>Pipra</taxon>
    </lineage>
</organism>
<feature type="compositionally biased region" description="Low complexity" evidence="1">
    <location>
        <begin position="131"/>
        <end position="141"/>
    </location>
</feature>
<evidence type="ECO:0000256" key="1">
    <source>
        <dbReference type="SAM" id="MobiDB-lite"/>
    </source>
</evidence>
<feature type="region of interest" description="Disordered" evidence="1">
    <location>
        <begin position="86"/>
        <end position="147"/>
    </location>
</feature>
<sequence>MLQISSFSSLAVAGCFSQLPGPQHDGRCIFSPRLQMSARLNWADPAASAFCPRASGVPDSHHPGQRPVCLASGARHCVGAPAARGWQGSARSLPLPPRHLLPPRPRQPRRRTPRSPPRPARRPRPRGAGGRAVPAGPGAALSAQRGARGGGVFPELQLVSSLSCSAAPPAPSGAAPDSSSLSFPRRCSAPKDRSAARAGQRGAPRPPPRTGCGRVCALPPPGPGEPLIKRSGGDGVRAPVAQSVSARYLYSSTKPSNAEVVSSSLTWSTQLFGRESGLFWDLAALRREEDKGEGKNYAAVAAAKTRWRGALSTLGSGWGWSRRERRRGARNGSLGTGVFGFRNTASLRLVGLACSEQRVKNVFLCRRSDA</sequence>
<dbReference type="GeneID" id="114003374"/>
<dbReference type="Proteomes" id="UP000504627">
    <property type="component" value="Unplaced"/>
</dbReference>
<keyword evidence="2" id="KW-1185">Reference proteome</keyword>
<dbReference type="InParanoid" id="A0A6J2J168"/>
<accession>A0A6J2J168</accession>
<feature type="compositionally biased region" description="Basic residues" evidence="1">
    <location>
        <begin position="106"/>
        <end position="125"/>
    </location>
</feature>
<gene>
    <name evidence="3" type="primary">LOC114003374</name>
</gene>
<feature type="compositionally biased region" description="Pro residues" evidence="1">
    <location>
        <begin position="94"/>
        <end position="105"/>
    </location>
</feature>
<dbReference type="RefSeq" id="XP_027606110.2">
    <property type="nucleotide sequence ID" value="XM_027750309.2"/>
</dbReference>
<proteinExistence type="predicted"/>